<dbReference type="RefSeq" id="WP_048423665.1">
    <property type="nucleotide sequence ID" value="NZ_JYNU01000016.1"/>
</dbReference>
<dbReference type="AlphaFoldDB" id="A0A0J6VZN6"/>
<feature type="chain" id="PRO_5005283325" evidence="1">
    <location>
        <begin position="30"/>
        <end position="151"/>
    </location>
</feature>
<dbReference type="EMBL" id="JYNU01000016">
    <property type="protein sequence ID" value="KMO75584.1"/>
    <property type="molecule type" value="Genomic_DNA"/>
</dbReference>
<dbReference type="PATRIC" id="fig|1807.14.peg.2979"/>
<gene>
    <name evidence="2" type="ORF">MOBUDSM44075_02953</name>
</gene>
<comment type="caution">
    <text evidence="2">The sequence shown here is derived from an EMBL/GenBank/DDBJ whole genome shotgun (WGS) entry which is preliminary data.</text>
</comment>
<proteinExistence type="predicted"/>
<reference evidence="2 3" key="1">
    <citation type="journal article" date="2015" name="Genome Biol. Evol.">
        <title>Characterization of Three Mycobacterium spp. with Potential Use in Bioremediation by Genome Sequencing and Comparative Genomics.</title>
        <authorList>
            <person name="Das S."/>
            <person name="Pettersson B.M."/>
            <person name="Behra P.R."/>
            <person name="Ramesh M."/>
            <person name="Dasgupta S."/>
            <person name="Bhattacharya A."/>
            <person name="Kirsebom L.A."/>
        </authorList>
    </citation>
    <scope>NUCLEOTIDE SEQUENCE [LARGE SCALE GENOMIC DNA]</scope>
    <source>
        <strain evidence="2 3">DSM 44075</strain>
    </source>
</reference>
<keyword evidence="1" id="KW-0732">Signal</keyword>
<organism evidence="2 3">
    <name type="scientific">Mycolicibacterium obuense</name>
    <dbReference type="NCBI Taxonomy" id="1807"/>
    <lineage>
        <taxon>Bacteria</taxon>
        <taxon>Bacillati</taxon>
        <taxon>Actinomycetota</taxon>
        <taxon>Actinomycetes</taxon>
        <taxon>Mycobacteriales</taxon>
        <taxon>Mycobacteriaceae</taxon>
        <taxon>Mycolicibacterium</taxon>
    </lineage>
</organism>
<evidence type="ECO:0000313" key="2">
    <source>
        <dbReference type="EMBL" id="KMO75584.1"/>
    </source>
</evidence>
<protein>
    <submittedName>
        <fullName evidence="2">Uncharacterized protein</fullName>
    </submittedName>
</protein>
<accession>A0A0J6VZN6</accession>
<feature type="signal peptide" evidence="1">
    <location>
        <begin position="1"/>
        <end position="29"/>
    </location>
</feature>
<evidence type="ECO:0000256" key="1">
    <source>
        <dbReference type="SAM" id="SignalP"/>
    </source>
</evidence>
<name>A0A0J6VZN6_9MYCO</name>
<evidence type="ECO:0000313" key="3">
    <source>
        <dbReference type="Proteomes" id="UP000036313"/>
    </source>
</evidence>
<dbReference type="Proteomes" id="UP000036313">
    <property type="component" value="Unassembled WGS sequence"/>
</dbReference>
<sequence precursor="true">MSPRYGRAPALSVVALLTVAVAAAPPAAADVTDALRSAVVASRGMKCPPLHFNPVVDQAAEAINATTDAWLNHASRAVPETDALPVLHDLGHGGTKAAILSGAAGTAANSIKALLLQGFAKISDCSYVDVGVSALYNAKKDMILTTVVLAA</sequence>